<evidence type="ECO:0000259" key="1">
    <source>
        <dbReference type="Pfam" id="PF04167"/>
    </source>
</evidence>
<dbReference type="PANTHER" id="PTHR41271">
    <property type="entry name" value="DUF402 DOMAIN-CONTAINING PROTEIN"/>
    <property type="match status" value="1"/>
</dbReference>
<dbReference type="InterPro" id="IPR007295">
    <property type="entry name" value="DUF402"/>
</dbReference>
<sequence length="190" mass="22182">MSNEFGGFSTLKRKYGDRAEWQRVLERKYSQSYLETSEFKGFITLIETIRVTEPLSVNYGEKKLCIVDNGYIWLQQFSLEKNHSITTMFDANGEIIQWYIDICLKNSTEDNVPYMDDLFLDLILLPSGEIIEKDADELEEAYLNGIIDKSLYDLAWSELNNIKRDIRKGEFKLVDLSKQHKDILLNESIS</sequence>
<proteinExistence type="predicted"/>
<reference evidence="2 3" key="1">
    <citation type="submission" date="2017-11" db="EMBL/GenBank/DDBJ databases">
        <title>Bacterial isolate from king chilli rhizosphere.</title>
        <authorList>
            <person name="Takhelmayum P."/>
            <person name="Sarangthem I."/>
        </authorList>
    </citation>
    <scope>NUCLEOTIDE SEQUENCE [LARGE SCALE GENOMIC DNA]</scope>
    <source>
        <strain evidence="3">t26</strain>
    </source>
</reference>
<feature type="domain" description="DUF402" evidence="1">
    <location>
        <begin position="51"/>
        <end position="171"/>
    </location>
</feature>
<protein>
    <submittedName>
        <fullName evidence="2">DUF402 domain-containing protein</fullName>
    </submittedName>
</protein>
<gene>
    <name evidence="2" type="ORF">CWD94_23470</name>
</gene>
<evidence type="ECO:0000313" key="3">
    <source>
        <dbReference type="Proteomes" id="UP000232101"/>
    </source>
</evidence>
<dbReference type="AlphaFoldDB" id="A0A2M9Q036"/>
<comment type="caution">
    <text evidence="2">The sequence shown here is derived from an EMBL/GenBank/DDBJ whole genome shotgun (WGS) entry which is preliminary data.</text>
</comment>
<dbReference type="SUPFAM" id="SSF159234">
    <property type="entry name" value="FomD-like"/>
    <property type="match status" value="1"/>
</dbReference>
<accession>A0A2M9Q036</accession>
<dbReference type="PANTHER" id="PTHR41271:SF1">
    <property type="entry name" value="DUF402 DOMAIN-CONTAINING PROTEIN"/>
    <property type="match status" value="1"/>
</dbReference>
<evidence type="ECO:0000313" key="2">
    <source>
        <dbReference type="EMBL" id="PJO41342.1"/>
    </source>
</evidence>
<name>A0A2M9Q036_9BACI</name>
<organism evidence="2 3">
    <name type="scientific">Lysinibacillus xylanilyticus</name>
    <dbReference type="NCBI Taxonomy" id="582475"/>
    <lineage>
        <taxon>Bacteria</taxon>
        <taxon>Bacillati</taxon>
        <taxon>Bacillota</taxon>
        <taxon>Bacilli</taxon>
        <taxon>Bacillales</taxon>
        <taxon>Bacillaceae</taxon>
        <taxon>Lysinibacillus</taxon>
    </lineage>
</organism>
<dbReference type="Gene3D" id="2.40.380.10">
    <property type="entry name" value="FomD-like"/>
    <property type="match status" value="1"/>
</dbReference>
<dbReference type="Pfam" id="PF04167">
    <property type="entry name" value="DUF402"/>
    <property type="match status" value="1"/>
</dbReference>
<dbReference type="Proteomes" id="UP000232101">
    <property type="component" value="Unassembled WGS sequence"/>
</dbReference>
<dbReference type="InterPro" id="IPR035930">
    <property type="entry name" value="FomD-like_sf"/>
</dbReference>
<dbReference type="EMBL" id="PHQY01000674">
    <property type="protein sequence ID" value="PJO41342.1"/>
    <property type="molecule type" value="Genomic_DNA"/>
</dbReference>